<reference evidence="3 4" key="1">
    <citation type="journal article" date="2010" name="Nature">
        <title>The Ectocarpus genome and the independent evolution of multicellularity in brown algae.</title>
        <authorList>
            <person name="Cock J.M."/>
            <person name="Sterck L."/>
            <person name="Rouze P."/>
            <person name="Scornet D."/>
            <person name="Allen A.E."/>
            <person name="Amoutzias G."/>
            <person name="Anthouard V."/>
            <person name="Artiguenave F."/>
            <person name="Aury J.M."/>
            <person name="Badger J.H."/>
            <person name="Beszteri B."/>
            <person name="Billiau K."/>
            <person name="Bonnet E."/>
            <person name="Bothwell J.H."/>
            <person name="Bowler C."/>
            <person name="Boyen C."/>
            <person name="Brownlee C."/>
            <person name="Carrano C.J."/>
            <person name="Charrier B."/>
            <person name="Cho G.Y."/>
            <person name="Coelho S.M."/>
            <person name="Collen J."/>
            <person name="Corre E."/>
            <person name="Da Silva C."/>
            <person name="Delage L."/>
            <person name="Delaroque N."/>
            <person name="Dittami S.M."/>
            <person name="Doulbeau S."/>
            <person name="Elias M."/>
            <person name="Farnham G."/>
            <person name="Gachon C.M."/>
            <person name="Gschloessl B."/>
            <person name="Heesch S."/>
            <person name="Jabbari K."/>
            <person name="Jubin C."/>
            <person name="Kawai H."/>
            <person name="Kimura K."/>
            <person name="Kloareg B."/>
            <person name="Kupper F.C."/>
            <person name="Lang D."/>
            <person name="Le Bail A."/>
            <person name="Leblanc C."/>
            <person name="Lerouge P."/>
            <person name="Lohr M."/>
            <person name="Lopez P.J."/>
            <person name="Martens C."/>
            <person name="Maumus F."/>
            <person name="Michel G."/>
            <person name="Miranda-Saavedra D."/>
            <person name="Morales J."/>
            <person name="Moreau H."/>
            <person name="Motomura T."/>
            <person name="Nagasato C."/>
            <person name="Napoli C.A."/>
            <person name="Nelson D.R."/>
            <person name="Nyvall-Collen P."/>
            <person name="Peters A.F."/>
            <person name="Pommier C."/>
            <person name="Potin P."/>
            <person name="Poulain J."/>
            <person name="Quesneville H."/>
            <person name="Read B."/>
            <person name="Rensing S.A."/>
            <person name="Ritter A."/>
            <person name="Rousvoal S."/>
            <person name="Samanta M."/>
            <person name="Samson G."/>
            <person name="Schroeder D.C."/>
            <person name="Segurens B."/>
            <person name="Strittmatter M."/>
            <person name="Tonon T."/>
            <person name="Tregear J.W."/>
            <person name="Valentin K."/>
            <person name="von Dassow P."/>
            <person name="Yamagishi T."/>
            <person name="Van de Peer Y."/>
            <person name="Wincker P."/>
        </authorList>
    </citation>
    <scope>NUCLEOTIDE SEQUENCE [LARGE SCALE GENOMIC DNA]</scope>
    <source>
        <strain evidence="4">Ec32 / CCAP1310/4</strain>
    </source>
</reference>
<organism evidence="3 4">
    <name type="scientific">Ectocarpus siliculosus</name>
    <name type="common">Brown alga</name>
    <name type="synonym">Conferva siliculosa</name>
    <dbReference type="NCBI Taxonomy" id="2880"/>
    <lineage>
        <taxon>Eukaryota</taxon>
        <taxon>Sar</taxon>
        <taxon>Stramenopiles</taxon>
        <taxon>Ochrophyta</taxon>
        <taxon>PX clade</taxon>
        <taxon>Phaeophyceae</taxon>
        <taxon>Ectocarpales</taxon>
        <taxon>Ectocarpaceae</taxon>
        <taxon>Ectocarpus</taxon>
    </lineage>
</organism>
<dbReference type="EMBL" id="FN648472">
    <property type="protein sequence ID" value="CBJ31840.1"/>
    <property type="molecule type" value="Genomic_DNA"/>
</dbReference>
<feature type="compositionally biased region" description="Basic and acidic residues" evidence="1">
    <location>
        <begin position="89"/>
        <end position="101"/>
    </location>
</feature>
<sequence>MSFASVLFGPCKRHLATRTCCVARRASASSLCPLADGRREEPRSSRARASGPAEQGLGAVQCRRRYHHWSPPGATDTNSNSGTSLNMAVDKEQQQQQRHQEQPQQQAQTKPALPPKSPQAVAMEEFADLERKLASPREAPRRKTPEQLMMEEFAALERKLGSTQQASAGGAQPVGQSSRLRNTLTKPEEPEAEECCGNGCATCVWIGYWEELQAWEEAGREREEAPP</sequence>
<feature type="region of interest" description="Disordered" evidence="1">
    <location>
        <begin position="162"/>
        <end position="195"/>
    </location>
</feature>
<evidence type="ECO:0000313" key="4">
    <source>
        <dbReference type="Proteomes" id="UP000002630"/>
    </source>
</evidence>
<dbReference type="InterPro" id="IPR019180">
    <property type="entry name" value="Oxidoreductase-like_N"/>
</dbReference>
<dbReference type="InParanoid" id="D7FV34"/>
<evidence type="ECO:0000313" key="3">
    <source>
        <dbReference type="EMBL" id="CBJ31840.1"/>
    </source>
</evidence>
<feature type="region of interest" description="Disordered" evidence="1">
    <location>
        <begin position="35"/>
        <end position="61"/>
    </location>
</feature>
<feature type="compositionally biased region" description="Polar residues" evidence="1">
    <location>
        <begin position="174"/>
        <end position="185"/>
    </location>
</feature>
<evidence type="ECO:0000256" key="1">
    <source>
        <dbReference type="SAM" id="MobiDB-lite"/>
    </source>
</evidence>
<dbReference type="Pfam" id="PF09791">
    <property type="entry name" value="Oxidored-like"/>
    <property type="match status" value="1"/>
</dbReference>
<feature type="domain" description="Oxidoreductase-like" evidence="2">
    <location>
        <begin position="186"/>
        <end position="221"/>
    </location>
</feature>
<proteinExistence type="predicted"/>
<gene>
    <name evidence="3" type="ORF">Esi_0287_0010</name>
</gene>
<dbReference type="EMBL" id="FN649751">
    <property type="protein sequence ID" value="CBJ31840.1"/>
    <property type="molecule type" value="Genomic_DNA"/>
</dbReference>
<dbReference type="Proteomes" id="UP000002630">
    <property type="component" value="Linkage Group LG26"/>
</dbReference>
<name>D7FV34_ECTSI</name>
<keyword evidence="4" id="KW-1185">Reference proteome</keyword>
<dbReference type="AlphaFoldDB" id="D7FV34"/>
<feature type="region of interest" description="Disordered" evidence="1">
    <location>
        <begin position="89"/>
        <end position="119"/>
    </location>
</feature>
<evidence type="ECO:0000259" key="2">
    <source>
        <dbReference type="Pfam" id="PF09791"/>
    </source>
</evidence>
<dbReference type="OrthoDB" id="10064411at2759"/>
<accession>D7FV34</accession>
<protein>
    <recommendedName>
        <fullName evidence="2">Oxidoreductase-like domain-containing protein</fullName>
    </recommendedName>
</protein>